<dbReference type="AlphaFoldDB" id="A0AA97PFD4"/>
<sequence>MSQAITPMARLNGGQKWVRPRAPKSHQPPLWPHMSSTISASTAQGQPPDHVGWVPPPRGRGTINILWSCLSVLLICSYKCLHLNIAAADELEAGWHKVFGIPYWPERPKLRCLLRKFKWMVVIILAPEIGVGMAATQYFEARQDVAEAADEAPDFALWLSSRDRLTADLGAEPVYDNIDAPVGPLKEGFTLTHAFYARMGGIVLLQTVTDAEGRAAVRKTRITKLKDYAIFLRKCSPARRQDFLLSETEIQAMGKSDALTKAFAVWQALYLVLDCAARTVADLPISPLELSAAGYVLAAAVMYGFWWLKPQDVGHITVLRHVETMDRNITDASTPIVTSTRREKHMSFGDLLSFLLPDKSFKVTFTFHIIAASFGGVHVAAWYWDFGSDTIVTAWRVSSIVSTTMPLATVAGGWFGYALDNLPDPDGTVAKISRFITSILYLLLIMASPISYAAARLCLVVLSFYSLASMPEALYKTVAWTDYLPFIS</sequence>
<feature type="transmembrane region" description="Helical" evidence="1">
    <location>
        <begin position="365"/>
        <end position="385"/>
    </location>
</feature>
<feature type="transmembrane region" description="Helical" evidence="1">
    <location>
        <begin position="397"/>
        <end position="419"/>
    </location>
</feature>
<feature type="transmembrane region" description="Helical" evidence="1">
    <location>
        <begin position="288"/>
        <end position="308"/>
    </location>
</feature>
<organism evidence="2">
    <name type="scientific">Pyricularia oryzae (strain Y34)</name>
    <name type="common">Rice blast fungus</name>
    <name type="synonym">Magnaporthe oryzae</name>
    <dbReference type="NCBI Taxonomy" id="1143189"/>
    <lineage>
        <taxon>Eukaryota</taxon>
        <taxon>Fungi</taxon>
        <taxon>Dikarya</taxon>
        <taxon>Ascomycota</taxon>
        <taxon>Pezizomycotina</taxon>
        <taxon>Sordariomycetes</taxon>
        <taxon>Sordariomycetidae</taxon>
        <taxon>Magnaporthales</taxon>
        <taxon>Pyriculariaceae</taxon>
        <taxon>Pyricularia</taxon>
    </lineage>
</organism>
<evidence type="ECO:0000256" key="1">
    <source>
        <dbReference type="SAM" id="Phobius"/>
    </source>
</evidence>
<gene>
    <name evidence="2" type="ORF">OOU_Y34scaffold01095g1</name>
</gene>
<keyword evidence="1" id="KW-0812">Transmembrane</keyword>
<protein>
    <submittedName>
        <fullName evidence="2">Uncharacterized protein</fullName>
    </submittedName>
</protein>
<dbReference type="Proteomes" id="UP000011086">
    <property type="component" value="Unassembled WGS sequence"/>
</dbReference>
<feature type="transmembrane region" description="Helical" evidence="1">
    <location>
        <begin position="439"/>
        <end position="467"/>
    </location>
</feature>
<proteinExistence type="predicted"/>
<evidence type="ECO:0000313" key="2">
    <source>
        <dbReference type="EMBL" id="ELQ32536.1"/>
    </source>
</evidence>
<keyword evidence="1" id="KW-1133">Transmembrane helix</keyword>
<accession>A0AA97PFD4</accession>
<name>A0AA97PFD4_PYRO3</name>
<dbReference type="PANTHER" id="PTHR35043:SF7">
    <property type="entry name" value="TRANSCRIPTION FACTOR DOMAIN-CONTAINING PROTEIN"/>
    <property type="match status" value="1"/>
</dbReference>
<reference evidence="2" key="1">
    <citation type="journal article" date="2012" name="PLoS Genet.">
        <title>Comparative analysis of the genomes of two field isolates of the rice blast fungus Magnaporthe oryzae.</title>
        <authorList>
            <person name="Xue M."/>
            <person name="Yang J."/>
            <person name="Li Z."/>
            <person name="Hu S."/>
            <person name="Yao N."/>
            <person name="Dean R.A."/>
            <person name="Zhao W."/>
            <person name="Shen M."/>
            <person name="Zhang H."/>
            <person name="Li C."/>
            <person name="Liu L."/>
            <person name="Cao L."/>
            <person name="Xu X."/>
            <person name="Xing Y."/>
            <person name="Hsiang T."/>
            <person name="Zhang Z."/>
            <person name="Xu J.R."/>
            <person name="Peng Y.L."/>
        </authorList>
    </citation>
    <scope>NUCLEOTIDE SEQUENCE</scope>
    <source>
        <strain evidence="2">Y34</strain>
    </source>
</reference>
<dbReference type="PANTHER" id="PTHR35043">
    <property type="entry name" value="TRANSCRIPTION FACTOR DOMAIN-CONTAINING PROTEIN"/>
    <property type="match status" value="1"/>
</dbReference>
<dbReference type="EMBL" id="JH793044">
    <property type="protein sequence ID" value="ELQ32536.1"/>
    <property type="molecule type" value="Genomic_DNA"/>
</dbReference>
<keyword evidence="1" id="KW-0472">Membrane</keyword>